<comment type="caution">
    <text evidence="1">The sequence shown here is derived from an EMBL/GenBank/DDBJ whole genome shotgun (WGS) entry which is preliminary data.</text>
</comment>
<dbReference type="AlphaFoldDB" id="A0A645ITU4"/>
<protein>
    <submittedName>
        <fullName evidence="1">Uncharacterized protein</fullName>
    </submittedName>
</protein>
<accession>A0A645ITU4</accession>
<sequence>MRKHHLAVLPDRVRDAVGHLRTGGMGGVVGADGFGVGVGHHRELVAAGFGGEFLQRVDVVMRYADHGGAQLLELRRGLGKRMGL</sequence>
<dbReference type="EMBL" id="VSSQ01121362">
    <property type="protein sequence ID" value="MPN53819.1"/>
    <property type="molecule type" value="Genomic_DNA"/>
</dbReference>
<evidence type="ECO:0000313" key="1">
    <source>
        <dbReference type="EMBL" id="MPN53819.1"/>
    </source>
</evidence>
<reference evidence="1" key="1">
    <citation type="submission" date="2019-08" db="EMBL/GenBank/DDBJ databases">
        <authorList>
            <person name="Kucharzyk K."/>
            <person name="Murdoch R.W."/>
            <person name="Higgins S."/>
            <person name="Loffler F."/>
        </authorList>
    </citation>
    <scope>NUCLEOTIDE SEQUENCE</scope>
</reference>
<organism evidence="1">
    <name type="scientific">bioreactor metagenome</name>
    <dbReference type="NCBI Taxonomy" id="1076179"/>
    <lineage>
        <taxon>unclassified sequences</taxon>
        <taxon>metagenomes</taxon>
        <taxon>ecological metagenomes</taxon>
    </lineage>
</organism>
<gene>
    <name evidence="1" type="ORF">SDC9_201485</name>
</gene>
<proteinExistence type="predicted"/>
<name>A0A645ITU4_9ZZZZ</name>